<dbReference type="GeneID" id="20244521"/>
<gene>
    <name evidence="2" type="ORF">LOTGIDRAFT_183025</name>
</gene>
<dbReference type="OMA" id="WPAIPYN"/>
<dbReference type="Pfam" id="PF13905">
    <property type="entry name" value="Thioredoxin_8"/>
    <property type="match status" value="1"/>
</dbReference>
<dbReference type="Proteomes" id="UP000030746">
    <property type="component" value="Unassembled WGS sequence"/>
</dbReference>
<dbReference type="SUPFAM" id="SSF52833">
    <property type="entry name" value="Thioredoxin-like"/>
    <property type="match status" value="1"/>
</dbReference>
<dbReference type="Gene3D" id="3.40.30.10">
    <property type="entry name" value="Glutaredoxin"/>
    <property type="match status" value="1"/>
</dbReference>
<evidence type="ECO:0000259" key="1">
    <source>
        <dbReference type="PROSITE" id="PS51352"/>
    </source>
</evidence>
<evidence type="ECO:0000313" key="2">
    <source>
        <dbReference type="EMBL" id="ESO89073.1"/>
    </source>
</evidence>
<keyword evidence="3" id="KW-1185">Reference proteome</keyword>
<dbReference type="InterPro" id="IPR012336">
    <property type="entry name" value="Thioredoxin-like_fold"/>
</dbReference>
<organism evidence="2 3">
    <name type="scientific">Lottia gigantea</name>
    <name type="common">Giant owl limpet</name>
    <dbReference type="NCBI Taxonomy" id="225164"/>
    <lineage>
        <taxon>Eukaryota</taxon>
        <taxon>Metazoa</taxon>
        <taxon>Spiralia</taxon>
        <taxon>Lophotrochozoa</taxon>
        <taxon>Mollusca</taxon>
        <taxon>Gastropoda</taxon>
        <taxon>Patellogastropoda</taxon>
        <taxon>Lottioidea</taxon>
        <taxon>Lottiidae</taxon>
        <taxon>Lottia</taxon>
    </lineage>
</organism>
<dbReference type="PANTHER" id="PTHR46472:SF1">
    <property type="entry name" value="NUCLEOREDOXIN"/>
    <property type="match status" value="1"/>
</dbReference>
<sequence>MSAIEEILKVKKVRNNKGEEVDVSSFCGKDKYVGLYFSAHWCPPCKGFTPVLAEFYNKLNAEGKKLEIIFISSDRSAEEFKNYFDSMPWLAIDISETDITKQIKEKYGIRGIPNFTLLDGETGETIHQNARNEVTSDTEGKNFPWK</sequence>
<dbReference type="HOGENOM" id="CLU_116457_1_1_1"/>
<proteinExistence type="predicted"/>
<evidence type="ECO:0000313" key="3">
    <source>
        <dbReference type="Proteomes" id="UP000030746"/>
    </source>
</evidence>
<dbReference type="InterPro" id="IPR013766">
    <property type="entry name" value="Thioredoxin_domain"/>
</dbReference>
<dbReference type="PROSITE" id="PS51352">
    <property type="entry name" value="THIOREDOXIN_2"/>
    <property type="match status" value="1"/>
</dbReference>
<dbReference type="PANTHER" id="PTHR46472">
    <property type="entry name" value="NUCLEOREDOXIN"/>
    <property type="match status" value="1"/>
</dbReference>
<dbReference type="GO" id="GO:0005634">
    <property type="term" value="C:nucleus"/>
    <property type="evidence" value="ECO:0007669"/>
    <property type="project" value="TreeGrafter"/>
</dbReference>
<dbReference type="AlphaFoldDB" id="V3ZD88"/>
<dbReference type="RefSeq" id="XP_009060116.1">
    <property type="nucleotide sequence ID" value="XM_009061868.1"/>
</dbReference>
<dbReference type="GO" id="GO:0031397">
    <property type="term" value="P:negative regulation of protein ubiquitination"/>
    <property type="evidence" value="ECO:0007669"/>
    <property type="project" value="TreeGrafter"/>
</dbReference>
<dbReference type="KEGG" id="lgi:LOTGIDRAFT_183025"/>
<dbReference type="EMBL" id="KB202619">
    <property type="protein sequence ID" value="ESO89073.1"/>
    <property type="molecule type" value="Genomic_DNA"/>
</dbReference>
<dbReference type="InterPro" id="IPR036249">
    <property type="entry name" value="Thioredoxin-like_sf"/>
</dbReference>
<feature type="domain" description="Thioredoxin" evidence="1">
    <location>
        <begin position="2"/>
        <end position="146"/>
    </location>
</feature>
<dbReference type="GO" id="GO:0004791">
    <property type="term" value="F:thioredoxin-disulfide reductase (NADPH) activity"/>
    <property type="evidence" value="ECO:0007669"/>
    <property type="project" value="TreeGrafter"/>
</dbReference>
<dbReference type="OrthoDB" id="409136at2759"/>
<protein>
    <recommendedName>
        <fullName evidence="1">Thioredoxin domain-containing protein</fullName>
    </recommendedName>
</protein>
<reference evidence="2 3" key="1">
    <citation type="journal article" date="2013" name="Nature">
        <title>Insights into bilaterian evolution from three spiralian genomes.</title>
        <authorList>
            <person name="Simakov O."/>
            <person name="Marletaz F."/>
            <person name="Cho S.J."/>
            <person name="Edsinger-Gonzales E."/>
            <person name="Havlak P."/>
            <person name="Hellsten U."/>
            <person name="Kuo D.H."/>
            <person name="Larsson T."/>
            <person name="Lv J."/>
            <person name="Arendt D."/>
            <person name="Savage R."/>
            <person name="Osoegawa K."/>
            <person name="de Jong P."/>
            <person name="Grimwood J."/>
            <person name="Chapman J.A."/>
            <person name="Shapiro H."/>
            <person name="Aerts A."/>
            <person name="Otillar R.P."/>
            <person name="Terry A.Y."/>
            <person name="Boore J.L."/>
            <person name="Grigoriev I.V."/>
            <person name="Lindberg D.R."/>
            <person name="Seaver E.C."/>
            <person name="Weisblat D.A."/>
            <person name="Putnam N.H."/>
            <person name="Rokhsar D.S."/>
        </authorList>
    </citation>
    <scope>NUCLEOTIDE SEQUENCE [LARGE SCALE GENOMIC DNA]</scope>
</reference>
<dbReference type="GO" id="GO:0030178">
    <property type="term" value="P:negative regulation of Wnt signaling pathway"/>
    <property type="evidence" value="ECO:0007669"/>
    <property type="project" value="TreeGrafter"/>
</dbReference>
<accession>V3ZD88</accession>
<name>V3ZD88_LOTGI</name>
<dbReference type="CTD" id="20244521"/>